<dbReference type="AlphaFoldDB" id="A0A345Z577"/>
<dbReference type="InterPro" id="IPR055247">
    <property type="entry name" value="InsJ-like_HTH"/>
</dbReference>
<feature type="domain" description="Insertion element IS150 protein InsJ-like helix-turn-helix" evidence="2">
    <location>
        <begin position="16"/>
        <end position="61"/>
    </location>
</feature>
<accession>A0A345Z577</accession>
<proteinExistence type="predicted"/>
<dbReference type="InterPro" id="IPR009057">
    <property type="entry name" value="Homeodomain-like_sf"/>
</dbReference>
<protein>
    <recommendedName>
        <fullName evidence="2">Insertion element IS150 protein InsJ-like helix-turn-helix domain-containing protein</fullName>
    </recommendedName>
</protein>
<reference evidence="3 4" key="1">
    <citation type="submission" date="2018-07" db="EMBL/GenBank/DDBJ databases">
        <title>Complete genome sequence of Spiroplasma alleghenense PLHS-1 (ATCC 51752).</title>
        <authorList>
            <person name="Chou L."/>
            <person name="Lee T.-Y."/>
            <person name="Tsai Y.-M."/>
            <person name="Kuo C.-H."/>
        </authorList>
    </citation>
    <scope>NUCLEOTIDE SEQUENCE [LARGE SCALE GENOMIC DNA]</scope>
    <source>
        <strain evidence="3 4">PLHS-1</strain>
    </source>
</reference>
<gene>
    <name evidence="3" type="ORF">SALLE_v1c10860</name>
</gene>
<name>A0A345Z577_9MOLU</name>
<keyword evidence="4" id="KW-1185">Reference proteome</keyword>
<dbReference type="OrthoDB" id="389338at2"/>
<evidence type="ECO:0000313" key="3">
    <source>
        <dbReference type="EMBL" id="AXK51756.1"/>
    </source>
</evidence>
<evidence type="ECO:0000259" key="2">
    <source>
        <dbReference type="Pfam" id="PF13518"/>
    </source>
</evidence>
<dbReference type="Pfam" id="PF13518">
    <property type="entry name" value="HTH_28"/>
    <property type="match status" value="1"/>
</dbReference>
<sequence>MANLKGNKSNILTIEQKINMVNEHFEKGASFKVLSEKYNVSYSMVRKTCLKFNEFGREGLIRDYTIRADSKTGKVPRINSLNPDKVENAKLNKKLKEAEAEIFILKKLHELMKNQKK</sequence>
<evidence type="ECO:0000256" key="1">
    <source>
        <dbReference type="SAM" id="Coils"/>
    </source>
</evidence>
<evidence type="ECO:0000313" key="4">
    <source>
        <dbReference type="Proteomes" id="UP000254792"/>
    </source>
</evidence>
<feature type="coiled-coil region" evidence="1">
    <location>
        <begin position="81"/>
        <end position="115"/>
    </location>
</feature>
<dbReference type="SUPFAM" id="SSF46689">
    <property type="entry name" value="Homeodomain-like"/>
    <property type="match status" value="1"/>
</dbReference>
<keyword evidence="1" id="KW-0175">Coiled coil</keyword>
<dbReference type="KEGG" id="salx:SALLE_v1c10860"/>
<dbReference type="Proteomes" id="UP000254792">
    <property type="component" value="Chromosome"/>
</dbReference>
<dbReference type="EMBL" id="CP031376">
    <property type="protein sequence ID" value="AXK51756.1"/>
    <property type="molecule type" value="Genomic_DNA"/>
</dbReference>
<dbReference type="RefSeq" id="WP_115558640.1">
    <property type="nucleotide sequence ID" value="NZ_CP031376.1"/>
</dbReference>
<organism evidence="3 4">
    <name type="scientific">Spiroplasma alleghenense</name>
    <dbReference type="NCBI Taxonomy" id="216931"/>
    <lineage>
        <taxon>Bacteria</taxon>
        <taxon>Bacillati</taxon>
        <taxon>Mycoplasmatota</taxon>
        <taxon>Mollicutes</taxon>
        <taxon>Entomoplasmatales</taxon>
        <taxon>Spiroplasmataceae</taxon>
        <taxon>Spiroplasma</taxon>
    </lineage>
</organism>